<comment type="caution">
    <text evidence="2">The sequence shown here is derived from an EMBL/GenBank/DDBJ whole genome shotgun (WGS) entry which is preliminary data.</text>
</comment>
<proteinExistence type="predicted"/>
<organism evidence="2 3">
    <name type="scientific">Actinomycetospora succinea</name>
    <dbReference type="NCBI Taxonomy" id="663603"/>
    <lineage>
        <taxon>Bacteria</taxon>
        <taxon>Bacillati</taxon>
        <taxon>Actinomycetota</taxon>
        <taxon>Actinomycetes</taxon>
        <taxon>Pseudonocardiales</taxon>
        <taxon>Pseudonocardiaceae</taxon>
        <taxon>Actinomycetospora</taxon>
    </lineage>
</organism>
<evidence type="ECO:0000313" key="3">
    <source>
        <dbReference type="Proteomes" id="UP000295705"/>
    </source>
</evidence>
<dbReference type="RefSeq" id="WP_133825858.1">
    <property type="nucleotide sequence ID" value="NZ_BAABHR010000048.1"/>
</dbReference>
<sequence>MVFDSHQPNRLDVIGALICLAGAGVIVYARR</sequence>
<keyword evidence="3" id="KW-1185">Reference proteome</keyword>
<dbReference type="OrthoDB" id="123240at2"/>
<keyword evidence="1" id="KW-0472">Membrane</keyword>
<reference evidence="2 3" key="1">
    <citation type="submission" date="2019-03" db="EMBL/GenBank/DDBJ databases">
        <title>Genomic Encyclopedia of Type Strains, Phase IV (KMG-IV): sequencing the most valuable type-strain genomes for metagenomic binning, comparative biology and taxonomic classification.</title>
        <authorList>
            <person name="Goeker M."/>
        </authorList>
    </citation>
    <scope>NUCLEOTIDE SEQUENCE [LARGE SCALE GENOMIC DNA]</scope>
    <source>
        <strain evidence="2 3">DSM 45775</strain>
    </source>
</reference>
<name>A0A4R6VJ41_9PSEU</name>
<protein>
    <submittedName>
        <fullName evidence="2">YnfA/UPF0060 family uncharacterized protein</fullName>
    </submittedName>
</protein>
<dbReference type="Proteomes" id="UP000295705">
    <property type="component" value="Unassembled WGS sequence"/>
</dbReference>
<dbReference type="AlphaFoldDB" id="A0A4R6VJ41"/>
<accession>A0A4R6VJ41</accession>
<evidence type="ECO:0000313" key="2">
    <source>
        <dbReference type="EMBL" id="TDQ62846.1"/>
    </source>
</evidence>
<dbReference type="GO" id="GO:0016020">
    <property type="term" value="C:membrane"/>
    <property type="evidence" value="ECO:0007669"/>
    <property type="project" value="InterPro"/>
</dbReference>
<keyword evidence="1" id="KW-1133">Transmembrane helix</keyword>
<dbReference type="InterPro" id="IPR003844">
    <property type="entry name" value="UPF0060"/>
</dbReference>
<gene>
    <name evidence="2" type="ORF">EV188_102502</name>
</gene>
<dbReference type="EMBL" id="SNYO01000002">
    <property type="protein sequence ID" value="TDQ62846.1"/>
    <property type="molecule type" value="Genomic_DNA"/>
</dbReference>
<feature type="transmembrane region" description="Helical" evidence="1">
    <location>
        <begin position="12"/>
        <end position="29"/>
    </location>
</feature>
<dbReference type="Pfam" id="PF02694">
    <property type="entry name" value="UPF0060"/>
    <property type="match status" value="1"/>
</dbReference>
<evidence type="ECO:0000256" key="1">
    <source>
        <dbReference type="SAM" id="Phobius"/>
    </source>
</evidence>
<keyword evidence="1" id="KW-0812">Transmembrane</keyword>